<proteinExistence type="predicted"/>
<dbReference type="PANTHER" id="PTHR42663">
    <property type="entry name" value="HYDROLASE C777.06C-RELATED-RELATED"/>
    <property type="match status" value="1"/>
</dbReference>
<dbReference type="GO" id="GO:0016787">
    <property type="term" value="F:hydrolase activity"/>
    <property type="evidence" value="ECO:0007669"/>
    <property type="project" value="UniProtKB-KW"/>
</dbReference>
<dbReference type="InterPro" id="IPR036866">
    <property type="entry name" value="RibonucZ/Hydroxyglut_hydro"/>
</dbReference>
<dbReference type="Pfam" id="PF23023">
    <property type="entry name" value="Anti-Pycsar_Apyc1"/>
    <property type="match status" value="1"/>
</dbReference>
<dbReference type="Gene3D" id="3.60.15.10">
    <property type="entry name" value="Ribonuclease Z/Hydroxyacylglutathione hydrolase-like"/>
    <property type="match status" value="1"/>
</dbReference>
<reference evidence="1 2" key="1">
    <citation type="submission" date="2015-11" db="EMBL/GenBank/DDBJ databases">
        <title>Genomic analysis of 38 Legionella species identifies large and diverse effector repertoires.</title>
        <authorList>
            <person name="Burstein D."/>
            <person name="Amaro F."/>
            <person name="Zusman T."/>
            <person name="Lifshitz Z."/>
            <person name="Cohen O."/>
            <person name="Gilbert J.A."/>
            <person name="Pupko T."/>
            <person name="Shuman H.A."/>
            <person name="Segal G."/>
        </authorList>
    </citation>
    <scope>NUCLEOTIDE SEQUENCE [LARGE SCALE GENOMIC DNA]</scope>
    <source>
        <strain evidence="1 2">ATCC 51914</strain>
    </source>
</reference>
<organism evidence="1 2">
    <name type="scientific">Legionella waltersii</name>
    <dbReference type="NCBI Taxonomy" id="66969"/>
    <lineage>
        <taxon>Bacteria</taxon>
        <taxon>Pseudomonadati</taxon>
        <taxon>Pseudomonadota</taxon>
        <taxon>Gammaproteobacteria</taxon>
        <taxon>Legionellales</taxon>
        <taxon>Legionellaceae</taxon>
        <taxon>Legionella</taxon>
    </lineage>
</organism>
<name>A0A0W1A5A1_9GAMM</name>
<dbReference type="STRING" id="66969.Lwal_2179"/>
<dbReference type="SUPFAM" id="SSF56281">
    <property type="entry name" value="Metallo-hydrolase/oxidoreductase"/>
    <property type="match status" value="1"/>
</dbReference>
<dbReference type="RefSeq" id="WP_058480814.1">
    <property type="nucleotide sequence ID" value="NZ_CAAAIQ010000001.1"/>
</dbReference>
<dbReference type="PATRIC" id="fig|66969.6.peg.2369"/>
<dbReference type="EMBL" id="LNZB01000051">
    <property type="protein sequence ID" value="KTD76457.1"/>
    <property type="molecule type" value="Genomic_DNA"/>
</dbReference>
<gene>
    <name evidence="1" type="ORF">Lwal_2179</name>
</gene>
<accession>A0A0W1A5A1</accession>
<keyword evidence="2" id="KW-1185">Reference proteome</keyword>
<evidence type="ECO:0000313" key="1">
    <source>
        <dbReference type="EMBL" id="KTD76457.1"/>
    </source>
</evidence>
<dbReference type="AlphaFoldDB" id="A0A0W1A5A1"/>
<dbReference type="PANTHER" id="PTHR42663:SF6">
    <property type="entry name" value="HYDROLASE C777.06C-RELATED"/>
    <property type="match status" value="1"/>
</dbReference>
<dbReference type="Proteomes" id="UP000054729">
    <property type="component" value="Unassembled WGS sequence"/>
</dbReference>
<protein>
    <submittedName>
        <fullName evidence="1">Metal-dependent hydrolase of the beta-lactamase superfamily transporter III</fullName>
    </submittedName>
</protein>
<keyword evidence="1" id="KW-0378">Hydrolase</keyword>
<comment type="caution">
    <text evidence="1">The sequence shown here is derived from an EMBL/GenBank/DDBJ whole genome shotgun (WGS) entry which is preliminary data.</text>
</comment>
<dbReference type="OrthoDB" id="9803916at2"/>
<evidence type="ECO:0000313" key="2">
    <source>
        <dbReference type="Proteomes" id="UP000054729"/>
    </source>
</evidence>
<dbReference type="GO" id="GO:0046872">
    <property type="term" value="F:metal ion binding"/>
    <property type="evidence" value="ECO:0007669"/>
    <property type="project" value="UniProtKB-KW"/>
</dbReference>
<sequence>MTLKIVFLGSGSAFGLGPDNYHSNILFQIDEDTLLVDAGTDIKYSLRDQKLCYKDIKNIYISHLHNDHAGGVEWFALTTYFDPEYSHKPTIFASEKIIDDLWSKCLAGGLSTITQTRASLSTYFDVHPIKQYEGFEWHSIQFKLVQTIHFYSDHELMPSFGFMFDYNNKRIFFTADTQNAPSQLKVFYEEADIIFHDCETSPHKSGVHAHYSDLMKLPTHIKKKMWLYHYNPGKLPNAKKDGFHGFIKKGQVFLF</sequence>